<evidence type="ECO:0000256" key="9">
    <source>
        <dbReference type="SAM" id="Phobius"/>
    </source>
</evidence>
<evidence type="ECO:0000313" key="11">
    <source>
        <dbReference type="EMBL" id="POM58577.1"/>
    </source>
</evidence>
<feature type="transmembrane region" description="Helical" evidence="9">
    <location>
        <begin position="294"/>
        <end position="315"/>
    </location>
</feature>
<keyword evidence="3" id="KW-0813">Transport</keyword>
<dbReference type="Pfam" id="PF01061">
    <property type="entry name" value="ABC2_membrane"/>
    <property type="match status" value="1"/>
</dbReference>
<dbReference type="CDD" id="cd03213">
    <property type="entry name" value="ABCG_EPDR"/>
    <property type="match status" value="1"/>
</dbReference>
<dbReference type="SUPFAM" id="SSF52540">
    <property type="entry name" value="P-loop containing nucleoside triphosphate hydrolases"/>
    <property type="match status" value="2"/>
</dbReference>
<organism evidence="11 12">
    <name type="scientific">Phytophthora palmivora</name>
    <dbReference type="NCBI Taxonomy" id="4796"/>
    <lineage>
        <taxon>Eukaryota</taxon>
        <taxon>Sar</taxon>
        <taxon>Stramenopiles</taxon>
        <taxon>Oomycota</taxon>
        <taxon>Peronosporomycetes</taxon>
        <taxon>Peronosporales</taxon>
        <taxon>Peronosporaceae</taxon>
        <taxon>Phytophthora</taxon>
    </lineage>
</organism>
<dbReference type="Pfam" id="PF19055">
    <property type="entry name" value="ABC2_membrane_7"/>
    <property type="match status" value="2"/>
</dbReference>
<dbReference type="GO" id="GO:0016020">
    <property type="term" value="C:membrane"/>
    <property type="evidence" value="ECO:0007669"/>
    <property type="project" value="UniProtKB-SubCell"/>
</dbReference>
<dbReference type="Gene3D" id="3.40.50.300">
    <property type="entry name" value="P-loop containing nucleotide triphosphate hydrolases"/>
    <property type="match status" value="2"/>
</dbReference>
<dbReference type="GO" id="GO:0140359">
    <property type="term" value="F:ABC-type transporter activity"/>
    <property type="evidence" value="ECO:0007669"/>
    <property type="project" value="InterPro"/>
</dbReference>
<dbReference type="PANTHER" id="PTHR48042:SF11">
    <property type="entry name" value="ABC TRANSPORTER G FAMILY MEMBER 11"/>
    <property type="match status" value="1"/>
</dbReference>
<dbReference type="EMBL" id="NCKW01020203">
    <property type="protein sequence ID" value="POM58577.1"/>
    <property type="molecule type" value="Genomic_DNA"/>
</dbReference>
<evidence type="ECO:0000259" key="10">
    <source>
        <dbReference type="PROSITE" id="PS50893"/>
    </source>
</evidence>
<dbReference type="InterPro" id="IPR013525">
    <property type="entry name" value="ABC2_TM"/>
</dbReference>
<dbReference type="PROSITE" id="PS50893">
    <property type="entry name" value="ABC_TRANSPORTER_2"/>
    <property type="match status" value="2"/>
</dbReference>
<dbReference type="InterPro" id="IPR017871">
    <property type="entry name" value="ABC_transporter-like_CS"/>
</dbReference>
<evidence type="ECO:0000256" key="5">
    <source>
        <dbReference type="ARBA" id="ARBA00022741"/>
    </source>
</evidence>
<dbReference type="OrthoDB" id="66620at2759"/>
<feature type="domain" description="ABC transporter" evidence="10">
    <location>
        <begin position="580"/>
        <end position="829"/>
    </location>
</feature>
<evidence type="ECO:0000256" key="3">
    <source>
        <dbReference type="ARBA" id="ARBA00022448"/>
    </source>
</evidence>
<dbReference type="SMART" id="SM00382">
    <property type="entry name" value="AAA"/>
    <property type="match status" value="2"/>
</dbReference>
<comment type="similarity">
    <text evidence="2">Belongs to the ABC transporter superfamily. ABCG family. Eye pigment precursor importer (TC 3.A.1.204) subfamily.</text>
</comment>
<name>A0A2P4WZ47_9STRA</name>
<dbReference type="GO" id="GO:0005524">
    <property type="term" value="F:ATP binding"/>
    <property type="evidence" value="ECO:0007669"/>
    <property type="project" value="UniProtKB-KW"/>
</dbReference>
<reference evidence="11 12" key="1">
    <citation type="journal article" date="2017" name="Genome Biol. Evol.">
        <title>Phytophthora megakarya and P. palmivora, closely related causal agents of cacao black pod rot, underwent increases in genome sizes and gene numbers by different mechanisms.</title>
        <authorList>
            <person name="Ali S.S."/>
            <person name="Shao J."/>
            <person name="Lary D.J."/>
            <person name="Kronmiller B."/>
            <person name="Shen D."/>
            <person name="Strem M.D."/>
            <person name="Amoako-Attah I."/>
            <person name="Akrofi A.Y."/>
            <person name="Begoude B.A."/>
            <person name="Ten Hoopen G.M."/>
            <person name="Coulibaly K."/>
            <person name="Kebe B.I."/>
            <person name="Melnick R.L."/>
            <person name="Guiltinan M.J."/>
            <person name="Tyler B.M."/>
            <person name="Meinhardt L.W."/>
            <person name="Bailey B.A."/>
        </authorList>
    </citation>
    <scope>NUCLEOTIDE SEQUENCE [LARGE SCALE GENOMIC DNA]</scope>
    <source>
        <strain evidence="12">sbr112.9</strain>
    </source>
</reference>
<evidence type="ECO:0000256" key="4">
    <source>
        <dbReference type="ARBA" id="ARBA00022692"/>
    </source>
</evidence>
<keyword evidence="12" id="KW-1185">Reference proteome</keyword>
<dbReference type="PANTHER" id="PTHR48042">
    <property type="entry name" value="ABC TRANSPORTER G FAMILY MEMBER 11"/>
    <property type="match status" value="1"/>
</dbReference>
<dbReference type="InterPro" id="IPR052215">
    <property type="entry name" value="Plant_ABCG"/>
</dbReference>
<dbReference type="InterPro" id="IPR003439">
    <property type="entry name" value="ABC_transporter-like_ATP-bd"/>
</dbReference>
<evidence type="ECO:0000313" key="12">
    <source>
        <dbReference type="Proteomes" id="UP000237271"/>
    </source>
</evidence>
<keyword evidence="5" id="KW-0547">Nucleotide-binding</keyword>
<dbReference type="Pfam" id="PF00005">
    <property type="entry name" value="ABC_tran"/>
    <property type="match status" value="2"/>
</dbReference>
<feature type="transmembrane region" description="Helical" evidence="9">
    <location>
        <begin position="368"/>
        <end position="395"/>
    </location>
</feature>
<protein>
    <submittedName>
        <fullName evidence="11">ABC Superfamily</fullName>
    </submittedName>
</protein>
<keyword evidence="4 9" id="KW-0812">Transmembrane</keyword>
<dbReference type="InterPro" id="IPR043926">
    <property type="entry name" value="ABCG_dom"/>
</dbReference>
<keyword evidence="6" id="KW-0067">ATP-binding</keyword>
<sequence length="942" mass="104827">MGPSGSGKTTLVDLLADRISSGLVTGDIELNGSDRVTKTFRAVTSYVAQEDTLLGSFTVVETMKMAARLSLPNSVVMTDIHSRVESVMDAIMGLGACSNTLVGDIFRKGLSGGQKRRLSIAIELLSNPSILILDEPTSGLDSSSAHNVMKYILKLCGEGKNVLCTIHQPSSLVYDMFTNVIVLSQGETVYCGSRSNMIPHFASIGFHCPKYMNPAEYFVNLVNTDFEDHVDVTKLVHAYSQSNVKKQLLDQLAADRTTLQHLPDIELRPSSAMRQFSVLMYRNTLNNIRNPGIYWIRLFMYFCLSFMVGTMYMSTNDDLTEEDLVPMLFYVQAFLVFMSVAVLPFFIEQRAVFARERANSSLSVVSYVCANFLATLPGIFLIAVMSTALVVLLAGLNAFEYFLLNLFLSLVSESMMHVIGAAVPHYIIGIALGAGVFGMFMLCEGFMVPRDSIPDYWIWGYYLAFHSYSFESFVFKQFENETSEQAQGILKKYGMENVDVMQDMLYLVAYIAGFQLIFMVILWKFHTGLSPRGYAILESDHSQESGHAAVTSDKPRGRFGSLVDREIEIKYERIRNPCVLSWSDLSYTVKGKKTPELPWGTKTILDRVSGRCAPGELTAVMGPSGSGKTTLVDLLADRISSGDVSGVIEVNGAERVSKTFRAVTSYVAQEDTLLGSFTVAETMRMAAKLSLPNTVTTHEIEIRVENVMDAMGLGTARDTLVGDIFRKGLSGGQKRRLSIAIELLSNPSILILDEPTSGLDSSAAHNVMKFIVKLCAEGKTVVCTIHQPSSLVYEMFTNVIVLSAGQTVYCGPRAKMIPHFASTGYDCPQYMNPAEYFISLVNTDFEDHAEVPKLVYAYTKCETNKQIQERIMRDRSTLKHLPDIRNRPPSSLRQFSVLMYRNTINNIRNPGIYWIRLFMYFCLSFMVGTMYLSTNDDLTGED</sequence>
<keyword evidence="8 9" id="KW-0472">Membrane</keyword>
<dbReference type="FunFam" id="3.40.50.300:FF:001305">
    <property type="entry name" value="ABCG transporter ABC superfamily"/>
    <property type="match status" value="1"/>
</dbReference>
<proteinExistence type="inferred from homology"/>
<feature type="transmembrane region" description="Helical" evidence="9">
    <location>
        <begin position="504"/>
        <end position="523"/>
    </location>
</feature>
<accession>A0A2P4WZ47</accession>
<feature type="transmembrane region" description="Helical" evidence="9">
    <location>
        <begin position="911"/>
        <end position="932"/>
    </location>
</feature>
<keyword evidence="7 9" id="KW-1133">Transmembrane helix</keyword>
<dbReference type="Proteomes" id="UP000237271">
    <property type="component" value="Unassembled WGS sequence"/>
</dbReference>
<dbReference type="PROSITE" id="PS00211">
    <property type="entry name" value="ABC_TRANSPORTER_1"/>
    <property type="match status" value="2"/>
</dbReference>
<comment type="caution">
    <text evidence="11">The sequence shown here is derived from an EMBL/GenBank/DDBJ whole genome shotgun (WGS) entry which is preliminary data.</text>
</comment>
<feature type="domain" description="ABC transporter" evidence="10">
    <location>
        <begin position="1"/>
        <end position="210"/>
    </location>
</feature>
<dbReference type="InterPro" id="IPR003593">
    <property type="entry name" value="AAA+_ATPase"/>
</dbReference>
<gene>
    <name evidence="11" type="ORF">PHPALM_36755</name>
</gene>
<feature type="transmembrane region" description="Helical" evidence="9">
    <location>
        <begin position="327"/>
        <end position="347"/>
    </location>
</feature>
<dbReference type="InterPro" id="IPR027417">
    <property type="entry name" value="P-loop_NTPase"/>
</dbReference>
<dbReference type="AlphaFoldDB" id="A0A2P4WZ47"/>
<feature type="transmembrane region" description="Helical" evidence="9">
    <location>
        <begin position="426"/>
        <end position="447"/>
    </location>
</feature>
<evidence type="ECO:0000256" key="1">
    <source>
        <dbReference type="ARBA" id="ARBA00004141"/>
    </source>
</evidence>
<evidence type="ECO:0000256" key="6">
    <source>
        <dbReference type="ARBA" id="ARBA00022840"/>
    </source>
</evidence>
<dbReference type="GO" id="GO:0016887">
    <property type="term" value="F:ATP hydrolysis activity"/>
    <property type="evidence" value="ECO:0007669"/>
    <property type="project" value="InterPro"/>
</dbReference>
<evidence type="ECO:0000256" key="8">
    <source>
        <dbReference type="ARBA" id="ARBA00023136"/>
    </source>
</evidence>
<comment type="subcellular location">
    <subcellularLocation>
        <location evidence="1">Membrane</location>
        <topology evidence="1">Multi-pass membrane protein</topology>
    </subcellularLocation>
</comment>
<evidence type="ECO:0000256" key="7">
    <source>
        <dbReference type="ARBA" id="ARBA00022989"/>
    </source>
</evidence>
<evidence type="ECO:0000256" key="2">
    <source>
        <dbReference type="ARBA" id="ARBA00005814"/>
    </source>
</evidence>